<dbReference type="AlphaFoldDB" id="A0A0H5Q557"/>
<reference evidence="2" key="2">
    <citation type="submission" date="2015-07" db="EMBL/GenBank/DDBJ databases">
        <title>Plasmids, circular viruses and viroids from rat gut.</title>
        <authorList>
            <person name="Jorgensen T.J."/>
            <person name="Hansen M.A."/>
            <person name="Xu Z."/>
            <person name="Tabak M.A."/>
            <person name="Sorensen S.J."/>
            <person name="Hansen L.H."/>
        </authorList>
    </citation>
    <scope>NUCLEOTIDE SEQUENCE</scope>
    <source>
        <strain evidence="2">RGFK1129</strain>
    </source>
</reference>
<name>A0A0H5Q557_9ZZZZ</name>
<evidence type="ECO:0000313" key="2">
    <source>
        <dbReference type="EMBL" id="CRY96534.1"/>
    </source>
</evidence>
<sequence length="64" mass="7231">MKRDAAKINCEQPVNNMGTSQGPKQGFQNTLSGQLELFPDLDRRIAAAKEHGRQLRFGLDWMKS</sequence>
<proteinExistence type="predicted"/>
<organism evidence="2">
    <name type="scientific">uncultured prokaryote</name>
    <dbReference type="NCBI Taxonomy" id="198431"/>
    <lineage>
        <taxon>unclassified sequences</taxon>
        <taxon>environmental samples</taxon>
    </lineage>
</organism>
<reference evidence="2" key="1">
    <citation type="submission" date="2015-06" db="EMBL/GenBank/DDBJ databases">
        <authorList>
            <person name="Joergensen T."/>
        </authorList>
    </citation>
    <scope>NUCLEOTIDE SEQUENCE</scope>
    <source>
        <strain evidence="2">RGFK1129</strain>
    </source>
</reference>
<feature type="region of interest" description="Disordered" evidence="1">
    <location>
        <begin position="1"/>
        <end position="29"/>
    </location>
</feature>
<feature type="compositionally biased region" description="Polar residues" evidence="1">
    <location>
        <begin position="12"/>
        <end position="29"/>
    </location>
</feature>
<protein>
    <submittedName>
        <fullName evidence="2">Uncharacterized protein</fullName>
    </submittedName>
</protein>
<dbReference type="EMBL" id="LN853709">
    <property type="protein sequence ID" value="CRY96534.1"/>
    <property type="molecule type" value="Genomic_DNA"/>
</dbReference>
<accession>A0A0H5Q557</accession>
<evidence type="ECO:0000256" key="1">
    <source>
        <dbReference type="SAM" id="MobiDB-lite"/>
    </source>
</evidence>